<evidence type="ECO:0000313" key="2">
    <source>
        <dbReference type="Proteomes" id="UP000606974"/>
    </source>
</evidence>
<organism evidence="1 2">
    <name type="scientific">Endocarpon pusillum</name>
    <dbReference type="NCBI Taxonomy" id="364733"/>
    <lineage>
        <taxon>Eukaryota</taxon>
        <taxon>Fungi</taxon>
        <taxon>Dikarya</taxon>
        <taxon>Ascomycota</taxon>
        <taxon>Pezizomycotina</taxon>
        <taxon>Eurotiomycetes</taxon>
        <taxon>Chaetothyriomycetidae</taxon>
        <taxon>Verrucariales</taxon>
        <taxon>Verrucariaceae</taxon>
        <taxon>Endocarpon</taxon>
    </lineage>
</organism>
<comment type="caution">
    <text evidence="1">The sequence shown here is derived from an EMBL/GenBank/DDBJ whole genome shotgun (WGS) entry which is preliminary data.</text>
</comment>
<dbReference type="AlphaFoldDB" id="A0A8H7AHB5"/>
<accession>A0A8H7AHB5</accession>
<dbReference type="EMBL" id="JAACFV010000117">
    <property type="protein sequence ID" value="KAF7505145.1"/>
    <property type="molecule type" value="Genomic_DNA"/>
</dbReference>
<sequence length="56" mass="6145">MLSGSAARAILVSSSTRFDVSVNVDEGPKTCGDEEAKWSRMLIVEDDRWCLGVLKD</sequence>
<name>A0A8H7AHB5_9EURO</name>
<protein>
    <submittedName>
        <fullName evidence="1">Uncharacterized protein</fullName>
    </submittedName>
</protein>
<dbReference type="Proteomes" id="UP000606974">
    <property type="component" value="Unassembled WGS sequence"/>
</dbReference>
<reference evidence="1" key="1">
    <citation type="submission" date="2020-02" db="EMBL/GenBank/DDBJ databases">
        <authorList>
            <person name="Palmer J.M."/>
        </authorList>
    </citation>
    <scope>NUCLEOTIDE SEQUENCE</scope>
    <source>
        <strain evidence="1">EPUS1.4</strain>
        <tissue evidence="1">Thallus</tissue>
    </source>
</reference>
<keyword evidence="2" id="KW-1185">Reference proteome</keyword>
<proteinExistence type="predicted"/>
<evidence type="ECO:0000313" key="1">
    <source>
        <dbReference type="EMBL" id="KAF7505145.1"/>
    </source>
</evidence>
<gene>
    <name evidence="1" type="ORF">GJ744_001211</name>
</gene>